<dbReference type="Proteomes" id="UP000197157">
    <property type="component" value="Plasmid unnamed1"/>
</dbReference>
<dbReference type="GO" id="GO:0005886">
    <property type="term" value="C:plasma membrane"/>
    <property type="evidence" value="ECO:0007669"/>
    <property type="project" value="TreeGrafter"/>
</dbReference>
<evidence type="ECO:0000256" key="1">
    <source>
        <dbReference type="ARBA" id="ARBA00006611"/>
    </source>
</evidence>
<evidence type="ECO:0000313" key="5">
    <source>
        <dbReference type="EMBL" id="ASG19211.1"/>
    </source>
</evidence>
<dbReference type="Gene3D" id="3.40.50.300">
    <property type="entry name" value="P-loop containing nucleotide triphosphate hydrolases"/>
    <property type="match status" value="1"/>
</dbReference>
<sequence>MLPNFHNGIFIVMKRLSELVFSDLLISQGEYYFRYLEGQNLPVVKVPADYRSEVDSLREKLPQLVEKEQDSFFMFHEGAPYRVSVVETIEGTGYFLRKLRYPTPALSTLGFQKGVLNTLINLGCAGQGLILVSGATGSGKSTTVYSLLKEYLINYGDILISIEDPPEVPSQGCLGNGIWFQIDAEAAGGYENAMISAMRYNPKYIFMGEIRAPAAAREAIRAAVNGHLVITTIHANSIQGAIYSLQQIAASGSDIELVRSILSDGLLCVIQQRLDFIHGGLRQLKADFLYTKELPAIGSKIRSGKLELLNTEIEMQKIKLSRGDSLTNNN</sequence>
<evidence type="ECO:0000313" key="6">
    <source>
        <dbReference type="Proteomes" id="UP000197157"/>
    </source>
</evidence>
<dbReference type="InterPro" id="IPR027417">
    <property type="entry name" value="P-loop_NTPase"/>
</dbReference>
<feature type="domain" description="Bacterial type II secretion system protein E" evidence="4">
    <location>
        <begin position="81"/>
        <end position="274"/>
    </location>
</feature>
<dbReference type="Pfam" id="PF00437">
    <property type="entry name" value="T2SSE"/>
    <property type="match status" value="1"/>
</dbReference>
<evidence type="ECO:0000256" key="3">
    <source>
        <dbReference type="ARBA" id="ARBA00022840"/>
    </source>
</evidence>
<keyword evidence="3" id="KW-0067">ATP-binding</keyword>
<dbReference type="SUPFAM" id="SSF52540">
    <property type="entry name" value="P-loop containing nucleoside triphosphate hydrolases"/>
    <property type="match status" value="1"/>
</dbReference>
<dbReference type="InterPro" id="IPR001482">
    <property type="entry name" value="T2SS/T4SS_dom"/>
</dbReference>
<accession>A0A241PXW2</accession>
<dbReference type="GO" id="GO:0016887">
    <property type="term" value="F:ATP hydrolysis activity"/>
    <property type="evidence" value="ECO:0007669"/>
    <property type="project" value="TreeGrafter"/>
</dbReference>
<gene>
    <name evidence="5" type="ORF">LFZ25_25790</name>
</gene>
<evidence type="ECO:0000256" key="2">
    <source>
        <dbReference type="ARBA" id="ARBA00022741"/>
    </source>
</evidence>
<keyword evidence="5" id="KW-0614">Plasmid</keyword>
<name>A0A241PXW2_SALET</name>
<dbReference type="PANTHER" id="PTHR30258:SF2">
    <property type="entry name" value="COMG OPERON PROTEIN 1"/>
    <property type="match status" value="1"/>
</dbReference>
<reference evidence="5 6" key="1">
    <citation type="submission" date="2017-06" db="EMBL/GenBank/DDBJ databases">
        <title>Salmonella reference genomes for public health.</title>
        <authorList>
            <person name="Robertson J."/>
            <person name="Yoshida C."/>
            <person name="Gurnik S."/>
            <person name="Nash J."/>
        </authorList>
    </citation>
    <scope>NUCLEOTIDE SEQUENCE [LARGE SCALE GENOMIC DNA]</scope>
    <source>
        <strain evidence="5 6">S-1643</strain>
        <plasmid evidence="6">Plasmid unnamed1</plasmid>
    </source>
</reference>
<dbReference type="AlphaFoldDB" id="A0A241PXW2"/>
<dbReference type="PANTHER" id="PTHR30258">
    <property type="entry name" value="TYPE II SECRETION SYSTEM PROTEIN GSPE-RELATED"/>
    <property type="match status" value="1"/>
</dbReference>
<proteinExistence type="inferred from homology"/>
<dbReference type="EMBL" id="CP022118">
    <property type="protein sequence ID" value="ASG19211.1"/>
    <property type="molecule type" value="Genomic_DNA"/>
</dbReference>
<comment type="similarity">
    <text evidence="1">Belongs to the GSP E family.</text>
</comment>
<geneLocation type="plasmid" evidence="5">
    <name>unnamed1</name>
</geneLocation>
<protein>
    <submittedName>
        <fullName evidence="5">Type II/IV secretion system family protein</fullName>
    </submittedName>
</protein>
<keyword evidence="2" id="KW-0547">Nucleotide-binding</keyword>
<evidence type="ECO:0000259" key="4">
    <source>
        <dbReference type="Pfam" id="PF00437"/>
    </source>
</evidence>
<dbReference type="GO" id="GO:0005524">
    <property type="term" value="F:ATP binding"/>
    <property type="evidence" value="ECO:0007669"/>
    <property type="project" value="UniProtKB-KW"/>
</dbReference>
<organism evidence="5 6">
    <name type="scientific">Salmonella enterica subsp. enterica serovar Macclesfield str. S-1643</name>
    <dbReference type="NCBI Taxonomy" id="1242107"/>
    <lineage>
        <taxon>Bacteria</taxon>
        <taxon>Pseudomonadati</taxon>
        <taxon>Pseudomonadota</taxon>
        <taxon>Gammaproteobacteria</taxon>
        <taxon>Enterobacterales</taxon>
        <taxon>Enterobacteriaceae</taxon>
        <taxon>Salmonella</taxon>
    </lineage>
</organism>